<evidence type="ECO:0008006" key="5">
    <source>
        <dbReference type="Google" id="ProtNLM"/>
    </source>
</evidence>
<evidence type="ECO:0000256" key="1">
    <source>
        <dbReference type="SAM" id="MobiDB-lite"/>
    </source>
</evidence>
<keyword evidence="4" id="KW-1185">Reference proteome</keyword>
<feature type="region of interest" description="Disordered" evidence="1">
    <location>
        <begin position="1"/>
        <end position="33"/>
    </location>
</feature>
<dbReference type="PANTHER" id="PTHR22883">
    <property type="entry name" value="ZINC FINGER DHHC DOMAIN CONTAINING PROTEIN"/>
    <property type="match status" value="1"/>
</dbReference>
<keyword evidence="2" id="KW-1133">Transmembrane helix</keyword>
<accession>A0AAV1RKW6</accession>
<feature type="transmembrane region" description="Helical" evidence="2">
    <location>
        <begin position="107"/>
        <end position="126"/>
    </location>
</feature>
<dbReference type="EMBL" id="CAWUPB010000994">
    <property type="protein sequence ID" value="CAK7336012.1"/>
    <property type="molecule type" value="Genomic_DNA"/>
</dbReference>
<dbReference type="GO" id="GO:0006612">
    <property type="term" value="P:protein targeting to membrane"/>
    <property type="evidence" value="ECO:0007669"/>
    <property type="project" value="TreeGrafter"/>
</dbReference>
<dbReference type="GO" id="GO:0005783">
    <property type="term" value="C:endoplasmic reticulum"/>
    <property type="evidence" value="ECO:0007669"/>
    <property type="project" value="TreeGrafter"/>
</dbReference>
<feature type="compositionally biased region" description="Basic and acidic residues" evidence="1">
    <location>
        <begin position="1"/>
        <end position="14"/>
    </location>
</feature>
<feature type="transmembrane region" description="Helical" evidence="2">
    <location>
        <begin position="74"/>
        <end position="95"/>
    </location>
</feature>
<dbReference type="PANTHER" id="PTHR22883:SF324">
    <property type="entry name" value="S-ACYLTRANSFERASE"/>
    <property type="match status" value="1"/>
</dbReference>
<keyword evidence="2" id="KW-0812">Transmembrane</keyword>
<keyword evidence="2" id="KW-0472">Membrane</keyword>
<evidence type="ECO:0000313" key="4">
    <source>
        <dbReference type="Proteomes" id="UP001314170"/>
    </source>
</evidence>
<dbReference type="Proteomes" id="UP001314170">
    <property type="component" value="Unassembled WGS sequence"/>
</dbReference>
<feature type="compositionally biased region" description="Polar residues" evidence="1">
    <location>
        <begin position="17"/>
        <end position="30"/>
    </location>
</feature>
<feature type="transmembrane region" description="Helical" evidence="2">
    <location>
        <begin position="191"/>
        <end position="208"/>
    </location>
</feature>
<organism evidence="3 4">
    <name type="scientific">Dovyalis caffra</name>
    <dbReference type="NCBI Taxonomy" id="77055"/>
    <lineage>
        <taxon>Eukaryota</taxon>
        <taxon>Viridiplantae</taxon>
        <taxon>Streptophyta</taxon>
        <taxon>Embryophyta</taxon>
        <taxon>Tracheophyta</taxon>
        <taxon>Spermatophyta</taxon>
        <taxon>Magnoliopsida</taxon>
        <taxon>eudicotyledons</taxon>
        <taxon>Gunneridae</taxon>
        <taxon>Pentapetalae</taxon>
        <taxon>rosids</taxon>
        <taxon>fabids</taxon>
        <taxon>Malpighiales</taxon>
        <taxon>Salicaceae</taxon>
        <taxon>Flacourtieae</taxon>
        <taxon>Dovyalis</taxon>
    </lineage>
</organism>
<protein>
    <recommendedName>
        <fullName evidence="5">Palmitoyltransferase</fullName>
    </recommendedName>
</protein>
<comment type="caution">
    <text evidence="3">The sequence shown here is derived from an EMBL/GenBank/DDBJ whole genome shotgun (WGS) entry which is preliminary data.</text>
</comment>
<name>A0AAV1RKW6_9ROSI</name>
<sequence length="384" mass="43295">MGGDERKRGGRGGEKMYNTSTPMPTHQLSDSNRRIMGTHKDNNARILRVYQAWKGNNIFCLRGRLVFGPDVRSLFLTIFLIMVPVILFCAFVSQRLINDFQHQLGDYIIVICLVLTAYVIILLFLTSARDPGIIPRNLHPPEDEGSSISADWPGIQVAGPSLPPTKDVMVNGMAVKVKYCQTCMLYRPHDALIALYATTALSVLIIIARGWGNVLARGITDSFSCLTAFHLYLIFTNQTTYENFRYRYDGKMNPYNLGCVRNVMEVFFSKIPKSKNKFRAKVRVDSSSGYAASMSMSHVLSPEVPKRSFDMEVGKRQAVADEDFEDIQSQIDSVGGLERCGTQPRHRNWDHKVNWEITPDIDVLAAEFGMERGLADRQKISSDH</sequence>
<dbReference type="GO" id="GO:0005794">
    <property type="term" value="C:Golgi apparatus"/>
    <property type="evidence" value="ECO:0007669"/>
    <property type="project" value="TreeGrafter"/>
</dbReference>
<evidence type="ECO:0000256" key="2">
    <source>
        <dbReference type="SAM" id="Phobius"/>
    </source>
</evidence>
<dbReference type="InterPro" id="IPR039859">
    <property type="entry name" value="PFA4/ZDH16/20/ERF2-like"/>
</dbReference>
<evidence type="ECO:0000313" key="3">
    <source>
        <dbReference type="EMBL" id="CAK7336012.1"/>
    </source>
</evidence>
<proteinExistence type="predicted"/>
<dbReference type="GO" id="GO:0019706">
    <property type="term" value="F:protein-cysteine S-palmitoyltransferase activity"/>
    <property type="evidence" value="ECO:0007669"/>
    <property type="project" value="TreeGrafter"/>
</dbReference>
<dbReference type="AlphaFoldDB" id="A0AAV1RKW6"/>
<reference evidence="3 4" key="1">
    <citation type="submission" date="2024-01" db="EMBL/GenBank/DDBJ databases">
        <authorList>
            <person name="Waweru B."/>
        </authorList>
    </citation>
    <scope>NUCLEOTIDE SEQUENCE [LARGE SCALE GENOMIC DNA]</scope>
</reference>
<gene>
    <name evidence="3" type="ORF">DCAF_LOCUS11016</name>
</gene>